<reference evidence="1" key="1">
    <citation type="submission" date="2022-04" db="EMBL/GenBank/DDBJ databases">
        <title>Genome of the entomopathogenic fungus Entomophthora muscae.</title>
        <authorList>
            <person name="Elya C."/>
            <person name="Lovett B.R."/>
            <person name="Lee E."/>
            <person name="Macias A.M."/>
            <person name="Hajek A.E."/>
            <person name="De Bivort B.L."/>
            <person name="Kasson M.T."/>
            <person name="De Fine Licht H.H."/>
            <person name="Stajich J.E."/>
        </authorList>
    </citation>
    <scope>NUCLEOTIDE SEQUENCE</scope>
    <source>
        <strain evidence="1">Berkeley</strain>
    </source>
</reference>
<proteinExistence type="predicted"/>
<protein>
    <submittedName>
        <fullName evidence="1">Uncharacterized protein</fullName>
    </submittedName>
</protein>
<accession>A0ACC2RS90</accession>
<name>A0ACC2RS90_9FUNG</name>
<sequence>MHRHKRVSKSITQLVEKLRQEGACMSSFSSTLVLCGHKGAGKTSIIEAIAQVKTSLSNDTTSRCPLEIYLSEGGVNDWEFSIDIKFVKNISGTERNPGSFIPSWHL</sequence>
<organism evidence="1 2">
    <name type="scientific">Entomophthora muscae</name>
    <dbReference type="NCBI Taxonomy" id="34485"/>
    <lineage>
        <taxon>Eukaryota</taxon>
        <taxon>Fungi</taxon>
        <taxon>Fungi incertae sedis</taxon>
        <taxon>Zoopagomycota</taxon>
        <taxon>Entomophthoromycotina</taxon>
        <taxon>Entomophthoromycetes</taxon>
        <taxon>Entomophthorales</taxon>
        <taxon>Entomophthoraceae</taxon>
        <taxon>Entomophthora</taxon>
    </lineage>
</organism>
<dbReference type="Proteomes" id="UP001165960">
    <property type="component" value="Unassembled WGS sequence"/>
</dbReference>
<dbReference type="EMBL" id="QTSX02006584">
    <property type="protein sequence ID" value="KAJ9052904.1"/>
    <property type="molecule type" value="Genomic_DNA"/>
</dbReference>
<gene>
    <name evidence="1" type="ORF">DSO57_1029444</name>
</gene>
<keyword evidence="2" id="KW-1185">Reference proteome</keyword>
<evidence type="ECO:0000313" key="1">
    <source>
        <dbReference type="EMBL" id="KAJ9052904.1"/>
    </source>
</evidence>
<comment type="caution">
    <text evidence="1">The sequence shown here is derived from an EMBL/GenBank/DDBJ whole genome shotgun (WGS) entry which is preliminary data.</text>
</comment>
<evidence type="ECO:0000313" key="2">
    <source>
        <dbReference type="Proteomes" id="UP001165960"/>
    </source>
</evidence>